<sequence length="530" mass="58066">MVHDQKTQTQFKKATNATTKKLETEKATTLKDLTVPIYRPRSNDIMGEKKGKKKSPRKAVTLPVALPVQVKKGIPKKNHKYMESNQFGSNNEENSDITAISPTSISDQTVTDSNVDQVEDNMVLTIDQDETNDLTLGHSLEDILNGVTHQNYVLHQFTNDQEYQVITLPFVRFGSPSINQPPTMQLDLDQFMSASAYNFSPSPESSEPNSPTEMEWYENSLLPDAANASNLQYQISAISTNRNTSTGMHGAVYVPGTTENSPVNSTPLNNNIMTTNTSLNTPLNTPVNGLPSNSMLSSVSNSSNILYMNQFSSAEQTNSNNSTSIGQQCTSKSNPPQSSSAPESSASVRASSSSTSENRPKKAHSSGEQQCFNCGITSTPLWRRSANDELLCNALKLHKMPRPKTMKPHIVRKDARDDETTQPVCSNCNTMNTPLWRRDEEGQTLCNACGLYFKLHHERRPLSMKTDVIKKRQRYENGQTPSRRAGSMGVNSSSSNGSITIQQNSSSSMGINPSLNGSIAVGQASPTSIA</sequence>
<proteinExistence type="predicted"/>
<evidence type="ECO:0000313" key="2">
    <source>
        <dbReference type="Proteomes" id="UP000789525"/>
    </source>
</evidence>
<dbReference type="Proteomes" id="UP000789525">
    <property type="component" value="Unassembled WGS sequence"/>
</dbReference>
<organism evidence="1 2">
    <name type="scientific">Acaulospora colombiana</name>
    <dbReference type="NCBI Taxonomy" id="27376"/>
    <lineage>
        <taxon>Eukaryota</taxon>
        <taxon>Fungi</taxon>
        <taxon>Fungi incertae sedis</taxon>
        <taxon>Mucoromycota</taxon>
        <taxon>Glomeromycotina</taxon>
        <taxon>Glomeromycetes</taxon>
        <taxon>Diversisporales</taxon>
        <taxon>Acaulosporaceae</taxon>
        <taxon>Acaulospora</taxon>
    </lineage>
</organism>
<gene>
    <name evidence="1" type="ORF">ACOLOM_LOCUS7954</name>
</gene>
<keyword evidence="2" id="KW-1185">Reference proteome</keyword>
<evidence type="ECO:0000313" key="1">
    <source>
        <dbReference type="EMBL" id="CAG8641364.1"/>
    </source>
</evidence>
<feature type="non-terminal residue" evidence="1">
    <location>
        <position position="530"/>
    </location>
</feature>
<accession>A0ACA9N8U7</accession>
<dbReference type="EMBL" id="CAJVPT010019454">
    <property type="protein sequence ID" value="CAG8641364.1"/>
    <property type="molecule type" value="Genomic_DNA"/>
</dbReference>
<protein>
    <submittedName>
        <fullName evidence="1">9534_t:CDS:1</fullName>
    </submittedName>
</protein>
<reference evidence="1" key="1">
    <citation type="submission" date="2021-06" db="EMBL/GenBank/DDBJ databases">
        <authorList>
            <person name="Kallberg Y."/>
            <person name="Tangrot J."/>
            <person name="Rosling A."/>
        </authorList>
    </citation>
    <scope>NUCLEOTIDE SEQUENCE</scope>
    <source>
        <strain evidence="1">CL356</strain>
    </source>
</reference>
<comment type="caution">
    <text evidence="1">The sequence shown here is derived from an EMBL/GenBank/DDBJ whole genome shotgun (WGS) entry which is preliminary data.</text>
</comment>
<name>A0ACA9N8U7_9GLOM</name>